<dbReference type="GO" id="GO:0008295">
    <property type="term" value="P:spermidine biosynthetic process"/>
    <property type="evidence" value="ECO:0007669"/>
    <property type="project" value="UniProtKB-UniRule"/>
</dbReference>
<dbReference type="HAMAP" id="MF_00198">
    <property type="entry name" value="Spermidine_synth"/>
    <property type="match status" value="1"/>
</dbReference>
<feature type="binding site" evidence="5">
    <location>
        <begin position="153"/>
        <end position="156"/>
    </location>
    <ligand>
        <name>spermidine</name>
        <dbReference type="ChEBI" id="CHEBI:57834"/>
    </ligand>
</feature>
<sequence length="275" mass="31847">MALWYYEDYIPHYRLGLEIKETLFLGNSPYQKIQVIDSYLYGKVLLLDDIVQTTEKDEFMYHEMLIHPALLTHPQPEKILIVGGGDGGASREVLKHPVKKVKLVDIDAAVIEVSRKYLPKLGNWNDRRLEVLVEDAVKYLALSDEIYDVIVMDSTDPLPSGTAEPLFSKDFFQSAYDHLSDNGVLVSQIEPPFFQPEREQRHWESLKMFPLVKIYWGLVPTYPGGIWTYMIASKGRDPETSFKKLLFSTRYYTPEIHRAAFVLPPFMQERLSKKL</sequence>
<gene>
    <name evidence="5 8" type="primary">speE</name>
    <name evidence="8" type="ORF">BWY41_01995</name>
</gene>
<dbReference type="InterPro" id="IPR029063">
    <property type="entry name" value="SAM-dependent_MTases_sf"/>
</dbReference>
<dbReference type="InterPro" id="IPR035246">
    <property type="entry name" value="Spermidine_synt_N"/>
</dbReference>
<dbReference type="InterPro" id="IPR037163">
    <property type="entry name" value="Spermidine_synt_N_sf"/>
</dbReference>
<feature type="binding site" evidence="5">
    <location>
        <position position="105"/>
    </location>
    <ligand>
        <name>S-methyl-5'-thioadenosine</name>
        <dbReference type="ChEBI" id="CHEBI:17509"/>
    </ligand>
</feature>
<dbReference type="UniPathway" id="UPA00248">
    <property type="reaction ID" value="UER00314"/>
</dbReference>
<feature type="binding site" evidence="5">
    <location>
        <position position="86"/>
    </location>
    <ligand>
        <name>spermidine</name>
        <dbReference type="ChEBI" id="CHEBI:57834"/>
    </ligand>
</feature>
<dbReference type="InterPro" id="IPR001045">
    <property type="entry name" value="Spermi_synthase"/>
</dbReference>
<dbReference type="PANTHER" id="PTHR11558:SF11">
    <property type="entry name" value="SPERMIDINE SYNTHASE"/>
    <property type="match status" value="1"/>
</dbReference>
<evidence type="ECO:0000256" key="2">
    <source>
        <dbReference type="ARBA" id="ARBA00022679"/>
    </source>
</evidence>
<proteinExistence type="inferred from homology"/>
<feature type="binding site" evidence="5">
    <location>
        <begin position="135"/>
        <end position="136"/>
    </location>
    <ligand>
        <name>S-methyl-5'-thioadenosine</name>
        <dbReference type="ChEBI" id="CHEBI:17509"/>
    </ligand>
</feature>
<comment type="caution">
    <text evidence="5">Lacks conserved residue(s) required for the propagation of feature annotation.</text>
</comment>
<dbReference type="EC" id="2.5.1.16" evidence="5"/>
<dbReference type="SUPFAM" id="SSF53335">
    <property type="entry name" value="S-adenosyl-L-methionine-dependent methyltransferases"/>
    <property type="match status" value="1"/>
</dbReference>
<dbReference type="InterPro" id="IPR030374">
    <property type="entry name" value="PABS"/>
</dbReference>
<dbReference type="Pfam" id="PF17284">
    <property type="entry name" value="Spermine_synt_N"/>
    <property type="match status" value="1"/>
</dbReference>
<organism evidence="8">
    <name type="scientific">Candidatus Atribacter allofermentans</name>
    <dbReference type="NCBI Taxonomy" id="1852833"/>
    <lineage>
        <taxon>Bacteria</taxon>
        <taxon>Pseudomonadati</taxon>
        <taxon>Atribacterota</taxon>
        <taxon>Atribacteria</taxon>
        <taxon>Atribacterales</taxon>
        <taxon>Atribacteraceae</taxon>
        <taxon>Atribacter</taxon>
    </lineage>
</organism>
<protein>
    <recommendedName>
        <fullName evidence="5">Polyamine aminopropyltransferase</fullName>
    </recommendedName>
    <alternativeName>
        <fullName evidence="5">Putrescine aminopropyltransferase</fullName>
        <shortName evidence="5">PAPT</shortName>
    </alternativeName>
    <alternativeName>
        <fullName evidence="5">Spermidine synthase</fullName>
        <shortName evidence="5">SPDS</shortName>
        <shortName evidence="5">SPDSY</shortName>
        <ecNumber evidence="5">2.5.1.16</ecNumber>
    </alternativeName>
</protein>
<dbReference type="GO" id="GO:0004766">
    <property type="term" value="F:spermidine synthase activity"/>
    <property type="evidence" value="ECO:0007669"/>
    <property type="project" value="UniProtKB-UniRule"/>
</dbReference>
<reference evidence="8" key="1">
    <citation type="submission" date="2017-02" db="EMBL/GenBank/DDBJ databases">
        <title>Delving into the versatile metabolic prowess of the omnipresent phylum Bacteroidetes.</title>
        <authorList>
            <person name="Nobu M.K."/>
            <person name="Mei R."/>
            <person name="Narihiro T."/>
            <person name="Kuroda K."/>
            <person name="Liu W.-T."/>
        </authorList>
    </citation>
    <scope>NUCLEOTIDE SEQUENCE</scope>
    <source>
        <strain evidence="8">ADurb.Bin276</strain>
    </source>
</reference>
<comment type="catalytic activity">
    <reaction evidence="5">
        <text>S-adenosyl 3-(methylsulfanyl)propylamine + putrescine = S-methyl-5'-thioadenosine + spermidine + H(+)</text>
        <dbReference type="Rhea" id="RHEA:12721"/>
        <dbReference type="ChEBI" id="CHEBI:15378"/>
        <dbReference type="ChEBI" id="CHEBI:17509"/>
        <dbReference type="ChEBI" id="CHEBI:57443"/>
        <dbReference type="ChEBI" id="CHEBI:57834"/>
        <dbReference type="ChEBI" id="CHEBI:326268"/>
        <dbReference type="EC" id="2.5.1.16"/>
    </reaction>
</comment>
<comment type="similarity">
    <text evidence="1 5">Belongs to the spermidine/spermine synthase family.</text>
</comment>
<feature type="domain" description="PABS" evidence="7">
    <location>
        <begin position="2"/>
        <end position="234"/>
    </location>
</feature>
<accession>A0A1V5SJ14</accession>
<keyword evidence="2 5" id="KW-0808">Transferase</keyword>
<evidence type="ECO:0000313" key="8">
    <source>
        <dbReference type="EMBL" id="OQA54546.1"/>
    </source>
</evidence>
<dbReference type="AlphaFoldDB" id="A0A1V5SJ14"/>
<feature type="binding site" evidence="5">
    <location>
        <position position="62"/>
    </location>
    <ligand>
        <name>spermidine</name>
        <dbReference type="ChEBI" id="CHEBI:57834"/>
    </ligand>
</feature>
<dbReference type="Gene3D" id="3.40.50.150">
    <property type="entry name" value="Vaccinia Virus protein VP39"/>
    <property type="match status" value="1"/>
</dbReference>
<dbReference type="PANTHER" id="PTHR11558">
    <property type="entry name" value="SPERMIDINE/SPERMINE SYNTHASE"/>
    <property type="match status" value="1"/>
</dbReference>
<feature type="active site" description="Proton acceptor" evidence="5 6">
    <location>
        <position position="153"/>
    </location>
</feature>
<dbReference type="NCBIfam" id="NF002010">
    <property type="entry name" value="PRK00811.1"/>
    <property type="match status" value="1"/>
</dbReference>
<evidence type="ECO:0000256" key="1">
    <source>
        <dbReference type="ARBA" id="ARBA00007867"/>
    </source>
</evidence>
<dbReference type="EMBL" id="MWBQ01000207">
    <property type="protein sequence ID" value="OQA54546.1"/>
    <property type="molecule type" value="Genomic_DNA"/>
</dbReference>
<evidence type="ECO:0000256" key="4">
    <source>
        <dbReference type="ARBA" id="ARBA00023115"/>
    </source>
</evidence>
<comment type="caution">
    <text evidence="8">The sequence shown here is derived from an EMBL/GenBank/DDBJ whole genome shotgun (WGS) entry which is preliminary data.</text>
</comment>
<keyword evidence="3 5" id="KW-0745">Spermidine biosynthesis</keyword>
<dbReference type="NCBIfam" id="TIGR00417">
    <property type="entry name" value="speE"/>
    <property type="match status" value="1"/>
</dbReference>
<comment type="pathway">
    <text evidence="5">Amine and polyamine biosynthesis; spermidine biosynthesis; spermidine from putrescine: step 1/1.</text>
</comment>
<dbReference type="Pfam" id="PF01564">
    <property type="entry name" value="Spermine_synth"/>
    <property type="match status" value="1"/>
</dbReference>
<comment type="function">
    <text evidence="5">Catalyzes the irreversible transfer of a propylamine group from the amino donor S-adenosylmethioninamine (decarboxy-AdoMet) to putrescine (1,4-diaminobutane) to yield spermidine.</text>
</comment>
<feature type="binding site" evidence="5">
    <location>
        <position position="31"/>
    </location>
    <ligand>
        <name>S-methyl-5'-thioadenosine</name>
        <dbReference type="ChEBI" id="CHEBI:17509"/>
    </ligand>
</feature>
<evidence type="ECO:0000256" key="5">
    <source>
        <dbReference type="HAMAP-Rule" id="MF_00198"/>
    </source>
</evidence>
<evidence type="ECO:0000256" key="3">
    <source>
        <dbReference type="ARBA" id="ARBA00023066"/>
    </source>
</evidence>
<keyword evidence="4 5" id="KW-0620">Polyamine biosynthesis</keyword>
<evidence type="ECO:0000256" key="6">
    <source>
        <dbReference type="PROSITE-ProRule" id="PRU00354"/>
    </source>
</evidence>
<dbReference type="CDD" id="cd02440">
    <property type="entry name" value="AdoMet_MTases"/>
    <property type="match status" value="1"/>
</dbReference>
<dbReference type="Proteomes" id="UP000485569">
    <property type="component" value="Unassembled WGS sequence"/>
</dbReference>
<comment type="subunit">
    <text evidence="5">Homodimer or homotetramer.</text>
</comment>
<dbReference type="PROSITE" id="PS51006">
    <property type="entry name" value="PABS_2"/>
    <property type="match status" value="1"/>
</dbReference>
<name>A0A1V5SJ14_9BACT</name>
<dbReference type="Gene3D" id="2.30.140.10">
    <property type="entry name" value="Spermidine synthase, tetramerisation domain"/>
    <property type="match status" value="1"/>
</dbReference>
<evidence type="ECO:0000259" key="7">
    <source>
        <dbReference type="PROSITE" id="PS51006"/>
    </source>
</evidence>